<sequence>MLGINKNIKRLVLPALKPIVSPSGKIIDTYTKYFKETEIQPNTFLFESRDGQSMTDSPLAIFEYLLATDTERKNTYVWSIVSSPELDIVLKKYRSETNIIFVERESDDYLKWLCQAQYLINNATFQQYVIIKEEQTYINTWHGTPLKTMGYDIPGNPADAKNVVRNFFMSTFLLSPNAHTTNMYLDSYRLRGGYEGHVLEAGYPRIDQTFRTNHDDLLKTLFEFKRDIDLSKKIMLYTPTWKGASVNSARNDLEQIYQELASIRQEFGDTYNVLVKVHPFLYEQAAAFKKIVPYLIPDCIDTNKLLGIVDLLITDYSSIFFDFLVTDRPILFYCWDDDLYTSDRGKYFEYDELPGPVAFTIDELKKNIADLDEVTAASRSNYERFKKMFVPYDDGQTTKRYVEYILYGKMPEAQQMTVINGHSGKIKLLIYPGGMRNNGITSSAINLIQNIDTRKYDVTCFLDQSGTMEQQTNIGLLPKSTHLIFRFGNPNFTTKEGYQDLRIQARGYKNDASYPDEIYERECLRLLGNQHFDVAIDFSGYSLYWSKLILASQSKMRICYMHSDMLSDMNRVVNGRKIHKVNLRGLFSLYHRFDYLMSVSDITRQTNADNLAKYAAAEKFVYTPNTINPDRILGKLKPTTDKVINKTVLLPREGIITIDSSVPLRGYNARPDFYYAKKRTIDLIGPNVAVLGEFEMGEQTYYKISQNGCYLGWVRQDVINILPDHITDTEKVAYFGKLATTNRSQLFDGPISLDETVPLGNARYMRNLYVTVPEIISTQTNCYVPVIVGRKKYGYVPLSSIRLSYRFNQTADGHVSFGKKIGRKLLTGLDHLQHREIFKQLKEQPTKRIDFKGYYQNTLATDILCSKVPNPTAEKISIGVRELVYVHSLNTNSFGNWYLIEMEVGNFVWVEQEQLMLSNLEETRIYSNEKTFYYVDILLPEVNVYASEKDILTNNYQLVKALPLVKVVRELVTTDDQTFIQVEWQDKLVWLNQEDTENSLAYGMFNNNKDYIPYPNNAETNFVTMGRLSPEKNQVQLVEAFAAYYQEKQSGYLYLIGSGPEQEKLEAAVDKYQLNNRVIFVGQMSNPFEFMRRCDIFVLTSLYEGQPMVLLEAMTLGMSIISTDIPACRHVLEDGRYGCLTKTNDAIGVKEAMIAVADKQYEFEAFDPYGYNQKAIEHFYRYIDTDSEEEDKHE</sequence>
<evidence type="ECO:0000256" key="2">
    <source>
        <dbReference type="ARBA" id="ARBA00010488"/>
    </source>
</evidence>
<accession>A0A429ZZT2</accession>
<evidence type="ECO:0000256" key="4">
    <source>
        <dbReference type="ARBA" id="ARBA00022679"/>
    </source>
</evidence>
<dbReference type="InterPro" id="IPR051612">
    <property type="entry name" value="Teichoic_Acid_Biosynth"/>
</dbReference>
<comment type="subcellular location">
    <subcellularLocation>
        <location evidence="1">Cell membrane</location>
        <topology evidence="1">Peripheral membrane protein</topology>
    </subcellularLocation>
</comment>
<feature type="domain" description="Glycosyl transferase family 1" evidence="7">
    <location>
        <begin position="1020"/>
        <end position="1171"/>
    </location>
</feature>
<evidence type="ECO:0000256" key="6">
    <source>
        <dbReference type="ARBA" id="ARBA00023136"/>
    </source>
</evidence>
<dbReference type="Proteomes" id="UP000287857">
    <property type="component" value="Unassembled WGS sequence"/>
</dbReference>
<evidence type="ECO:0008006" key="11">
    <source>
        <dbReference type="Google" id="ProtNLM"/>
    </source>
</evidence>
<organism evidence="9 10">
    <name type="scientific">Vagococcus vulneris</name>
    <dbReference type="NCBI Taxonomy" id="1977869"/>
    <lineage>
        <taxon>Bacteria</taxon>
        <taxon>Bacillati</taxon>
        <taxon>Bacillota</taxon>
        <taxon>Bacilli</taxon>
        <taxon>Lactobacillales</taxon>
        <taxon>Enterococcaceae</taxon>
        <taxon>Vagococcus</taxon>
    </lineage>
</organism>
<evidence type="ECO:0000259" key="7">
    <source>
        <dbReference type="Pfam" id="PF00534"/>
    </source>
</evidence>
<dbReference type="AlphaFoldDB" id="A0A429ZZT2"/>
<evidence type="ECO:0000256" key="1">
    <source>
        <dbReference type="ARBA" id="ARBA00004202"/>
    </source>
</evidence>
<dbReference type="Pfam" id="PF04464">
    <property type="entry name" value="Glyphos_transf"/>
    <property type="match status" value="1"/>
</dbReference>
<dbReference type="GO" id="GO:0016757">
    <property type="term" value="F:glycosyltransferase activity"/>
    <property type="evidence" value="ECO:0007669"/>
    <property type="project" value="InterPro"/>
</dbReference>
<dbReference type="Gene3D" id="3.40.50.11820">
    <property type="match status" value="1"/>
</dbReference>
<dbReference type="InterPro" id="IPR025987">
    <property type="entry name" value="GW_dom"/>
</dbReference>
<dbReference type="EMBL" id="NGJS01000004">
    <property type="protein sequence ID" value="RST99562.1"/>
    <property type="molecule type" value="Genomic_DNA"/>
</dbReference>
<dbReference type="InterPro" id="IPR043149">
    <property type="entry name" value="TagF_N"/>
</dbReference>
<dbReference type="PANTHER" id="PTHR37316:SF3">
    <property type="entry name" value="TEICHOIC ACID GLYCEROL-PHOSPHATE TRANSFERASE"/>
    <property type="match status" value="1"/>
</dbReference>
<dbReference type="InterPro" id="IPR001296">
    <property type="entry name" value="Glyco_trans_1"/>
</dbReference>
<keyword evidence="4" id="KW-0808">Transferase</keyword>
<comment type="similarity">
    <text evidence="2">Belongs to the CDP-glycerol glycerophosphotransferase family.</text>
</comment>
<evidence type="ECO:0000313" key="9">
    <source>
        <dbReference type="EMBL" id="RST99562.1"/>
    </source>
</evidence>
<evidence type="ECO:0000256" key="5">
    <source>
        <dbReference type="ARBA" id="ARBA00022944"/>
    </source>
</evidence>
<feature type="domain" description="GW" evidence="8">
    <location>
        <begin position="730"/>
        <end position="800"/>
    </location>
</feature>
<dbReference type="Gene3D" id="3.40.50.2000">
    <property type="entry name" value="Glycogen Phosphorylase B"/>
    <property type="match status" value="1"/>
</dbReference>
<feature type="domain" description="GW" evidence="8">
    <location>
        <begin position="965"/>
        <end position="995"/>
    </location>
</feature>
<dbReference type="PANTHER" id="PTHR37316">
    <property type="entry name" value="TEICHOIC ACID GLYCEROL-PHOSPHATE PRIMASE"/>
    <property type="match status" value="1"/>
</dbReference>
<evidence type="ECO:0000256" key="3">
    <source>
        <dbReference type="ARBA" id="ARBA00022475"/>
    </source>
</evidence>
<keyword evidence="5" id="KW-0777">Teichoic acid biosynthesis</keyword>
<dbReference type="GO" id="GO:0005886">
    <property type="term" value="C:plasma membrane"/>
    <property type="evidence" value="ECO:0007669"/>
    <property type="project" value="UniProtKB-SubCell"/>
</dbReference>
<dbReference type="GO" id="GO:0019350">
    <property type="term" value="P:teichoic acid biosynthetic process"/>
    <property type="evidence" value="ECO:0007669"/>
    <property type="project" value="UniProtKB-KW"/>
</dbReference>
<dbReference type="Gene3D" id="3.40.50.12580">
    <property type="match status" value="1"/>
</dbReference>
<feature type="domain" description="GW" evidence="8">
    <location>
        <begin position="685"/>
        <end position="717"/>
    </location>
</feature>
<comment type="caution">
    <text evidence="9">The sequence shown here is derived from an EMBL/GenBank/DDBJ whole genome shotgun (WGS) entry which is preliminary data.</text>
</comment>
<dbReference type="OrthoDB" id="9804196at2"/>
<keyword evidence="10" id="KW-1185">Reference proteome</keyword>
<dbReference type="Pfam" id="PF13457">
    <property type="entry name" value="GW"/>
    <property type="match status" value="3"/>
</dbReference>
<gene>
    <name evidence="9" type="ORF">CBF37_04340</name>
</gene>
<dbReference type="SUPFAM" id="SSF53756">
    <property type="entry name" value="UDP-Glycosyltransferase/glycogen phosphorylase"/>
    <property type="match status" value="3"/>
</dbReference>
<dbReference type="InterPro" id="IPR043148">
    <property type="entry name" value="TagF_C"/>
</dbReference>
<evidence type="ECO:0000313" key="10">
    <source>
        <dbReference type="Proteomes" id="UP000287857"/>
    </source>
</evidence>
<keyword evidence="3" id="KW-1003">Cell membrane</keyword>
<keyword evidence="6" id="KW-0472">Membrane</keyword>
<proteinExistence type="inferred from homology"/>
<dbReference type="InterPro" id="IPR007554">
    <property type="entry name" value="Glycerophosphate_synth"/>
</dbReference>
<dbReference type="GO" id="GO:0047355">
    <property type="term" value="F:CDP-glycerol glycerophosphotransferase activity"/>
    <property type="evidence" value="ECO:0007669"/>
    <property type="project" value="InterPro"/>
</dbReference>
<evidence type="ECO:0000259" key="8">
    <source>
        <dbReference type="Pfam" id="PF13457"/>
    </source>
</evidence>
<name>A0A429ZZT2_9ENTE</name>
<dbReference type="Pfam" id="PF00534">
    <property type="entry name" value="Glycos_transf_1"/>
    <property type="match status" value="1"/>
</dbReference>
<reference evidence="9 10" key="1">
    <citation type="submission" date="2017-05" db="EMBL/GenBank/DDBJ databases">
        <title>Vagococcus spp. assemblies.</title>
        <authorList>
            <person name="Gulvik C.A."/>
        </authorList>
    </citation>
    <scope>NUCLEOTIDE SEQUENCE [LARGE SCALE GENOMIC DNA]</scope>
    <source>
        <strain evidence="9 10">SS1995</strain>
    </source>
</reference>
<protein>
    <recommendedName>
        <fullName evidence="11">Glycosyl transferase family 1 domain-containing protein</fullName>
    </recommendedName>
</protein>